<evidence type="ECO:0000313" key="2">
    <source>
        <dbReference type="Proteomes" id="UP001174465"/>
    </source>
</evidence>
<dbReference type="AlphaFoldDB" id="A0AAW7VKL0"/>
<dbReference type="RefSeq" id="WP_302302460.1">
    <property type="nucleotide sequence ID" value="NZ_JAUKZB010000084.1"/>
</dbReference>
<dbReference type="EMBL" id="JAUKZB010000084">
    <property type="protein sequence ID" value="MDO2733327.1"/>
    <property type="molecule type" value="Genomic_DNA"/>
</dbReference>
<comment type="caution">
    <text evidence="1">The sequence shown here is derived from an EMBL/GenBank/DDBJ whole genome shotgun (WGS) entry which is preliminary data.</text>
</comment>
<gene>
    <name evidence="1" type="ORF">Q2V64_27370</name>
</gene>
<proteinExistence type="predicted"/>
<dbReference type="InterPro" id="IPR010906">
    <property type="entry name" value="Phage_lambda_Nu1_terminase-ssu"/>
</dbReference>
<dbReference type="Proteomes" id="UP001174465">
    <property type="component" value="Unassembled WGS sequence"/>
</dbReference>
<feature type="non-terminal residue" evidence="1">
    <location>
        <position position="1"/>
    </location>
</feature>
<evidence type="ECO:0000313" key="1">
    <source>
        <dbReference type="EMBL" id="MDO2733327.1"/>
    </source>
</evidence>
<name>A0AAW7VKL0_ECOLX</name>
<dbReference type="Pfam" id="PF07471">
    <property type="entry name" value="Phage_Nu1"/>
    <property type="match status" value="1"/>
</dbReference>
<reference evidence="1" key="1">
    <citation type="submission" date="2023-07" db="EMBL/GenBank/DDBJ databases">
        <title>High risk of intestinal colonization with ESBL-producing Escherichia coli among soldiers of military contingents in specific geographic regions.</title>
        <authorList>
            <person name="Literacka E."/>
        </authorList>
    </citation>
    <scope>NUCLEOTIDE SEQUENCE</scope>
    <source>
        <strain evidence="1">33</strain>
    </source>
</reference>
<protein>
    <submittedName>
        <fullName evidence="1">Terminase small subunit</fullName>
    </submittedName>
</protein>
<accession>A0AAW7VKL0</accession>
<sequence>LKNERERGDVIDTAFCIYVLSKLASQISSIMDSLPLAMTRKFPDMKPSMLDGLKKEVIRACNACAKLDENIPLMLSDYLMETAGNVPDKLQPNKDK</sequence>
<organism evidence="1 2">
    <name type="scientific">Escherichia coli</name>
    <dbReference type="NCBI Taxonomy" id="562"/>
    <lineage>
        <taxon>Bacteria</taxon>
        <taxon>Pseudomonadati</taxon>
        <taxon>Pseudomonadota</taxon>
        <taxon>Gammaproteobacteria</taxon>
        <taxon>Enterobacterales</taxon>
        <taxon>Enterobacteriaceae</taxon>
        <taxon>Escherichia</taxon>
    </lineage>
</organism>